<evidence type="ECO:0000313" key="2">
    <source>
        <dbReference type="Proteomes" id="UP000633731"/>
    </source>
</evidence>
<sequence>MGIIKKVLTPVDYIRINHPEKRWFDFYVPIFFAVILSISVYMLPKHIALIGKDGLVSLTNGILQILSGFYIASMAAVATFQKDGMDAVMDGYPPTLRGKDLTRRKFLTYLFGYLAFLSIAMYFLGGAAQLLSKNISEIDIFKISAIKYSLLGVYLFFIFNILTTTVLGMYFMIDKMHENKSTLKK</sequence>
<dbReference type="EMBL" id="JAEOXF010000021">
    <property type="protein sequence ID" value="MBK4727963.1"/>
    <property type="molecule type" value="Genomic_DNA"/>
</dbReference>
<gene>
    <name evidence="1" type="ORF">JJL49_22325</name>
</gene>
<evidence type="ECO:0000313" key="1">
    <source>
        <dbReference type="EMBL" id="MBK4727963.1"/>
    </source>
</evidence>
<comment type="caution">
    <text evidence="1">The sequence shown here is derived from an EMBL/GenBank/DDBJ whole genome shotgun (WGS) entry which is preliminary data.</text>
</comment>
<name>A0ACC5RUF4_ENTAG</name>
<protein>
    <submittedName>
        <fullName evidence="1">Uncharacterized protein</fullName>
    </submittedName>
</protein>
<keyword evidence="2" id="KW-1185">Reference proteome</keyword>
<reference evidence="1" key="1">
    <citation type="submission" date="2021-01" db="EMBL/GenBank/DDBJ databases">
        <title>Draft genome of Pantoea agglomerans Eh 335.</title>
        <authorList>
            <person name="Emsley S.A."/>
            <person name="Oline D.K."/>
            <person name="Saw J.H."/>
            <person name="Ushijima B."/>
            <person name="Videau P."/>
            <person name="Koyack M.J."/>
        </authorList>
    </citation>
    <scope>NUCLEOTIDE SEQUENCE</scope>
    <source>
        <strain evidence="1">Eh 335</strain>
    </source>
</reference>
<organism evidence="1 2">
    <name type="scientific">Enterobacter agglomerans</name>
    <name type="common">Erwinia herbicola</name>
    <name type="synonym">Pantoea agglomerans</name>
    <dbReference type="NCBI Taxonomy" id="549"/>
    <lineage>
        <taxon>Bacteria</taxon>
        <taxon>Pseudomonadati</taxon>
        <taxon>Pseudomonadota</taxon>
        <taxon>Gammaproteobacteria</taxon>
        <taxon>Enterobacterales</taxon>
        <taxon>Erwiniaceae</taxon>
        <taxon>Pantoea</taxon>
        <taxon>Pantoea agglomerans group</taxon>
    </lineage>
</organism>
<proteinExistence type="predicted"/>
<accession>A0ACC5RUF4</accession>
<dbReference type="Proteomes" id="UP000633731">
    <property type="component" value="Unassembled WGS sequence"/>
</dbReference>